<keyword evidence="1 5" id="KW-0963">Cytoplasm</keyword>
<dbReference type="GO" id="GO:0005840">
    <property type="term" value="C:ribosome"/>
    <property type="evidence" value="ECO:0007669"/>
    <property type="project" value="InterPro"/>
</dbReference>
<evidence type="ECO:0000256" key="5">
    <source>
        <dbReference type="HAMAP-Rule" id="MF_00014"/>
    </source>
</evidence>
<dbReference type="EMBL" id="ACXX02000019">
    <property type="protein sequence ID" value="EGD45858.1"/>
    <property type="molecule type" value="Genomic_DNA"/>
</dbReference>
<dbReference type="GO" id="GO:0042274">
    <property type="term" value="P:ribosomal small subunit biogenesis"/>
    <property type="evidence" value="ECO:0007669"/>
    <property type="project" value="UniProtKB-UniRule"/>
</dbReference>
<gene>
    <name evidence="5" type="primary">rimM</name>
    <name evidence="8" type="ORF">Cpap_0227</name>
</gene>
<dbReference type="InterPro" id="IPR002676">
    <property type="entry name" value="RimM_N"/>
</dbReference>
<dbReference type="SUPFAM" id="SSF50447">
    <property type="entry name" value="Translation proteins"/>
    <property type="match status" value="1"/>
</dbReference>
<comment type="similarity">
    <text evidence="5">Belongs to the RimM family.</text>
</comment>
<evidence type="ECO:0000256" key="4">
    <source>
        <dbReference type="ARBA" id="ARBA00023186"/>
    </source>
</evidence>
<dbReference type="InterPro" id="IPR011961">
    <property type="entry name" value="RimM"/>
</dbReference>
<keyword evidence="4 5" id="KW-0143">Chaperone</keyword>
<comment type="subcellular location">
    <subcellularLocation>
        <location evidence="5">Cytoplasm</location>
    </subcellularLocation>
</comment>
<evidence type="ECO:0000256" key="1">
    <source>
        <dbReference type="ARBA" id="ARBA00022490"/>
    </source>
</evidence>
<keyword evidence="9" id="KW-1185">Reference proteome</keyword>
<dbReference type="SUPFAM" id="SSF50346">
    <property type="entry name" value="PRC-barrel domain"/>
    <property type="match status" value="1"/>
</dbReference>
<dbReference type="Pfam" id="PF01782">
    <property type="entry name" value="RimM"/>
    <property type="match status" value="1"/>
</dbReference>
<evidence type="ECO:0000313" key="9">
    <source>
        <dbReference type="Proteomes" id="UP000003860"/>
    </source>
</evidence>
<dbReference type="Gene3D" id="2.30.30.240">
    <property type="entry name" value="PRC-barrel domain"/>
    <property type="match status" value="1"/>
</dbReference>
<dbReference type="InterPro" id="IPR009000">
    <property type="entry name" value="Transl_B-barrel_sf"/>
</dbReference>
<dbReference type="Proteomes" id="UP000003860">
    <property type="component" value="Unassembled WGS sequence"/>
</dbReference>
<evidence type="ECO:0000256" key="3">
    <source>
        <dbReference type="ARBA" id="ARBA00022552"/>
    </source>
</evidence>
<dbReference type="NCBIfam" id="TIGR02273">
    <property type="entry name" value="16S_RimM"/>
    <property type="match status" value="1"/>
</dbReference>
<accession>F1TI80</accession>
<evidence type="ECO:0000256" key="2">
    <source>
        <dbReference type="ARBA" id="ARBA00022517"/>
    </source>
</evidence>
<dbReference type="GO" id="GO:0005737">
    <property type="term" value="C:cytoplasm"/>
    <property type="evidence" value="ECO:0007669"/>
    <property type="project" value="UniProtKB-SubCell"/>
</dbReference>
<keyword evidence="2 5" id="KW-0690">Ribosome biogenesis</keyword>
<dbReference type="PANTHER" id="PTHR33692:SF1">
    <property type="entry name" value="RIBOSOME MATURATION FACTOR RIMM"/>
    <property type="match status" value="1"/>
</dbReference>
<dbReference type="GO" id="GO:0043022">
    <property type="term" value="F:ribosome binding"/>
    <property type="evidence" value="ECO:0007669"/>
    <property type="project" value="InterPro"/>
</dbReference>
<name>F1TI80_9FIRM</name>
<dbReference type="Gene3D" id="2.40.30.60">
    <property type="entry name" value="RimM"/>
    <property type="match status" value="1"/>
</dbReference>
<dbReference type="AlphaFoldDB" id="F1TI80"/>
<organism evidence="8 9">
    <name type="scientific">Ruminiclostridium papyrosolvens DSM 2782</name>
    <dbReference type="NCBI Taxonomy" id="588581"/>
    <lineage>
        <taxon>Bacteria</taxon>
        <taxon>Bacillati</taxon>
        <taxon>Bacillota</taxon>
        <taxon>Clostridia</taxon>
        <taxon>Eubacteriales</taxon>
        <taxon>Oscillospiraceae</taxon>
        <taxon>Ruminiclostridium</taxon>
    </lineage>
</organism>
<dbReference type="GO" id="GO:0006364">
    <property type="term" value="P:rRNA processing"/>
    <property type="evidence" value="ECO:0007669"/>
    <property type="project" value="UniProtKB-UniRule"/>
</dbReference>
<dbReference type="InterPro" id="IPR011033">
    <property type="entry name" value="PRC_barrel-like_sf"/>
</dbReference>
<evidence type="ECO:0000313" key="8">
    <source>
        <dbReference type="EMBL" id="EGD45858.1"/>
    </source>
</evidence>
<reference evidence="8" key="2">
    <citation type="submission" date="2011-01" db="EMBL/GenBank/DDBJ databases">
        <title>The Non-contiguous Finished genome of Clostridium papyrosolvens.</title>
        <authorList>
            <person name="Lucas S."/>
            <person name="Copeland A."/>
            <person name="Lapidus A."/>
            <person name="Cheng J.-F."/>
            <person name="Goodwin L."/>
            <person name="Pitluck S."/>
            <person name="Misra M."/>
            <person name="Chertkov O."/>
            <person name="Detter J.C."/>
            <person name="Han C."/>
            <person name="Tapia R."/>
            <person name="Land M."/>
            <person name="Hauser L."/>
            <person name="Kyrpides N."/>
            <person name="Ivanova N."/>
            <person name="Pagani I."/>
            <person name="Mouttaki H."/>
            <person name="He Z."/>
            <person name="Zhou J."/>
            <person name="Hemme C.L."/>
            <person name="Woyke T."/>
        </authorList>
    </citation>
    <scope>NUCLEOTIDE SEQUENCE [LARGE SCALE GENOMIC DNA]</scope>
    <source>
        <strain evidence="8">DSM 2782</strain>
    </source>
</reference>
<comment type="caution">
    <text evidence="8">The sequence shown here is derived from an EMBL/GenBank/DDBJ whole genome shotgun (WGS) entry which is preliminary data.</text>
</comment>
<protein>
    <recommendedName>
        <fullName evidence="5">Ribosome maturation factor RimM</fullName>
    </recommendedName>
</protein>
<evidence type="ECO:0000259" key="7">
    <source>
        <dbReference type="Pfam" id="PF24986"/>
    </source>
</evidence>
<dbReference type="InterPro" id="IPR056792">
    <property type="entry name" value="PRC_RimM"/>
</dbReference>
<dbReference type="STRING" id="588581.Cpap_0227"/>
<keyword evidence="3 5" id="KW-0698">rRNA processing</keyword>
<dbReference type="OrthoDB" id="9810331at2"/>
<reference evidence="8" key="1">
    <citation type="submission" date="2009-07" db="EMBL/GenBank/DDBJ databases">
        <authorList>
            <consortium name="US DOE Joint Genome Institute (JGI-PGF)"/>
            <person name="Lucas S."/>
            <person name="Copeland A."/>
            <person name="Lapidus A."/>
            <person name="Glavina del Rio T."/>
            <person name="Tice H."/>
            <person name="Bruce D."/>
            <person name="Goodwin L."/>
            <person name="Pitluck S."/>
            <person name="Larimer F."/>
            <person name="Land M.L."/>
            <person name="Mouttaki H."/>
            <person name="He Z."/>
            <person name="Zhou J."/>
            <person name="Hemme C.L."/>
        </authorList>
    </citation>
    <scope>NUCLEOTIDE SEQUENCE [LARGE SCALE GENOMIC DNA]</scope>
    <source>
        <strain evidence="8">DSM 2782</strain>
    </source>
</reference>
<evidence type="ECO:0000259" key="6">
    <source>
        <dbReference type="Pfam" id="PF01782"/>
    </source>
</evidence>
<comment type="function">
    <text evidence="5">An accessory protein needed during the final step in the assembly of 30S ribosomal subunit, possibly for assembly of the head region. Essential for efficient processing of 16S rRNA. May be needed both before and after RbfA during the maturation of 16S rRNA. It has affinity for free ribosomal 30S subunits but not for 70S ribosomes.</text>
</comment>
<sequence>MLEYLIVGQLVNTHGVKGELKATAQTDDPQRFRKLKWVYIDKNGSLEKCNISGVKFFKQFVIIKFEGIDSIEEAEKLKGFYLKVDRANAVKLPENSFFIADILGLKVYDENNQLLGELKDVIQTGSNDVYVVRDSEAKEILVPALKSVVKEISIEEGKISVILPKGLLD</sequence>
<dbReference type="RefSeq" id="WP_004622301.1">
    <property type="nucleotide sequence ID" value="NZ_ACXX02000019.1"/>
</dbReference>
<dbReference type="eggNOG" id="COG0806">
    <property type="taxonomic scope" value="Bacteria"/>
</dbReference>
<dbReference type="HAMAP" id="MF_00014">
    <property type="entry name" value="Ribosome_mat_RimM"/>
    <property type="match status" value="1"/>
</dbReference>
<dbReference type="PANTHER" id="PTHR33692">
    <property type="entry name" value="RIBOSOME MATURATION FACTOR RIMM"/>
    <property type="match status" value="1"/>
</dbReference>
<comment type="subunit">
    <text evidence="5">Binds ribosomal protein uS19.</text>
</comment>
<dbReference type="Pfam" id="PF24986">
    <property type="entry name" value="PRC_RimM"/>
    <property type="match status" value="1"/>
</dbReference>
<feature type="domain" description="Ribosome maturation factor RimM PRC barrel" evidence="7">
    <location>
        <begin position="101"/>
        <end position="167"/>
    </location>
</feature>
<dbReference type="InterPro" id="IPR036976">
    <property type="entry name" value="RimM_N_sf"/>
</dbReference>
<feature type="domain" description="RimM N-terminal" evidence="6">
    <location>
        <begin position="7"/>
        <end position="87"/>
    </location>
</feature>
<comment type="domain">
    <text evidence="5">The PRC barrel domain binds ribosomal protein uS19.</text>
</comment>
<proteinExistence type="inferred from homology"/>